<organism evidence="9">
    <name type="scientific">Xenopus tropicalis</name>
    <name type="common">Western clawed frog</name>
    <name type="synonym">Silurana tropicalis</name>
    <dbReference type="NCBI Taxonomy" id="8364"/>
    <lineage>
        <taxon>Eukaryota</taxon>
        <taxon>Metazoa</taxon>
        <taxon>Chordata</taxon>
        <taxon>Craniata</taxon>
        <taxon>Vertebrata</taxon>
        <taxon>Euteleostomi</taxon>
        <taxon>Amphibia</taxon>
        <taxon>Batrachia</taxon>
        <taxon>Anura</taxon>
        <taxon>Pipoidea</taxon>
        <taxon>Pipidae</taxon>
        <taxon>Xenopodinae</taxon>
        <taxon>Xenopus</taxon>
        <taxon>Silurana</taxon>
    </lineage>
</organism>
<sequence>MSECRDGRSSSVPLLICWLFWVLLCQTGQVASQQCSPDLNTEGLTFEALEPSPVIATQPRTWGGLQPLFHMVKIFLGAVQPNSFPKDVLRSLFNNPSTIKPAEVVRYGAGYVACAVIAILFLIFMLVFGIIYCVFQCRGERIFKRCEGMFCHRVPVFLLLFLTCTVLLAGVICTFCLNQKVQEEFAPGVYEVTDSLQRFRSSIDNLPLVLEKISSDFSIPKQKVLDELQSFGPDINRTLSAKLNQEIYPLLQDSYQTAKQLKEAAQAVVDVNVAVKLLQKSQSKLVAELSSHRQNLERTLSDTQCKECKEAAAIVPQLQQTANYSQIPSLDDYVKKLTQVRKINLTGIFLQGIRLFNEMPQFVITQASKSISETKKALDTIEGKINSLISSVPIQQYTEPIHKALLEAEEKSAVYGKEAERYEYYRWVIGITLCCVLLLITICTFLGLLLGVWYLYLQQDGVSSNLRQTGYLLLKGEVYVSFCFSWLLIILVYVTFLVGGNVQTLLCEPWANGEIYSFLDDPNNLPPSVSLSNRLGLREDVNISYMYQLCKEGAPIWDVLQVDDPTGMLQSINITQYTAEIQNKVNNFTVDLSGLTIMTIIAIKTLYEYSHSGIEKVPYDAMLAQIQPPLVTLDLGHLASMLKSLATVQNNDTIRTQLQNEANALGGIQNGTVREQNVHLSKLNDSLHSLAEHLPNMQANINHTIENIRSLQDTLIGGIIQLLKNESTCLLRKAIAHFTQYLDWVTKLITEDVSSCQSVPRTLDNIHTVVCDNITNPWNGFWFCLAWCTFFLIPNILLSIKSVEHFSLLKPISSVSL</sequence>
<evidence type="ECO:0000256" key="2">
    <source>
        <dbReference type="ARBA" id="ARBA00006058"/>
    </source>
</evidence>
<feature type="transmembrane region" description="Helical" evidence="7">
    <location>
        <begin position="780"/>
        <end position="800"/>
    </location>
</feature>
<reference evidence="9" key="2">
    <citation type="submission" date="2021-03" db="UniProtKB">
        <authorList>
            <consortium name="Ensembl"/>
        </authorList>
    </citation>
    <scope>IDENTIFICATION</scope>
</reference>
<name>A0A803J688_XENTR</name>
<evidence type="ECO:0000256" key="3">
    <source>
        <dbReference type="ARBA" id="ARBA00022692"/>
    </source>
</evidence>
<keyword evidence="5 7" id="KW-0472">Membrane</keyword>
<keyword evidence="4 7" id="KW-1133">Transmembrane helix</keyword>
<evidence type="ECO:0000256" key="6">
    <source>
        <dbReference type="ARBA" id="ARBA00023180"/>
    </source>
</evidence>
<evidence type="ECO:0000256" key="8">
    <source>
        <dbReference type="SAM" id="SignalP"/>
    </source>
</evidence>
<gene>
    <name evidence="9" type="primary">prom2</name>
</gene>
<reference evidence="9" key="1">
    <citation type="journal article" date="2010" name="Science">
        <title>The genome of the Western clawed frog Xenopus tropicalis.</title>
        <authorList>
            <person name="Hellsten U."/>
            <person name="Harland R.M."/>
            <person name="Gilchrist M.J."/>
            <person name="Hendrix D."/>
            <person name="Jurka J."/>
            <person name="Kapitonov V."/>
            <person name="Ovcharenko I."/>
            <person name="Putnam N.H."/>
            <person name="Shu S."/>
            <person name="Taher L."/>
            <person name="Blitz I.L."/>
            <person name="Blumberg B."/>
            <person name="Dichmann D.S."/>
            <person name="Dubchak I."/>
            <person name="Amaya E."/>
            <person name="Detter J.C."/>
            <person name="Fletcher R."/>
            <person name="Gerhard D.S."/>
            <person name="Goodstein D."/>
            <person name="Graves T."/>
            <person name="Grigoriev I.V."/>
            <person name="Grimwood J."/>
            <person name="Kawashima T."/>
            <person name="Lindquist E."/>
            <person name="Lucas S.M."/>
            <person name="Mead P.E."/>
            <person name="Mitros T."/>
            <person name="Ogino H."/>
            <person name="Ohta Y."/>
            <person name="Poliakov A.V."/>
            <person name="Pollet N."/>
            <person name="Robert J."/>
            <person name="Salamov A."/>
            <person name="Sater A.K."/>
            <person name="Schmutz J."/>
            <person name="Terry A."/>
            <person name="Vize P.D."/>
            <person name="Warren W.C."/>
            <person name="Wells D."/>
            <person name="Wills A."/>
            <person name="Wilson R.K."/>
            <person name="Zimmerman L.B."/>
            <person name="Zorn A.M."/>
            <person name="Grainger R."/>
            <person name="Grammer T."/>
            <person name="Khokha M.K."/>
            <person name="Richardson P.M."/>
            <person name="Rokhsar D.S."/>
        </authorList>
    </citation>
    <scope>NUCLEOTIDE SEQUENCE [LARGE SCALE GENOMIC DNA]</scope>
    <source>
        <strain evidence="9">Nigerian</strain>
    </source>
</reference>
<dbReference type="InterPro" id="IPR008795">
    <property type="entry name" value="Prominin"/>
</dbReference>
<evidence type="ECO:0000256" key="4">
    <source>
        <dbReference type="ARBA" id="ARBA00022989"/>
    </source>
</evidence>
<dbReference type="InParanoid" id="A0A803J688"/>
<keyword evidence="6" id="KW-0325">Glycoprotein</keyword>
<dbReference type="Pfam" id="PF05478">
    <property type="entry name" value="Prominin"/>
    <property type="match status" value="1"/>
</dbReference>
<dbReference type="Ensembl" id="ENSXETT00000124506">
    <property type="protein sequence ID" value="ENSXETP00000103353"/>
    <property type="gene ID" value="ENSXETG00000004342"/>
</dbReference>
<evidence type="ECO:0000256" key="5">
    <source>
        <dbReference type="ARBA" id="ARBA00023136"/>
    </source>
</evidence>
<dbReference type="FunCoup" id="A0A803J688">
    <property type="interactions" value="109"/>
</dbReference>
<dbReference type="GeneTree" id="ENSGT00530000063586"/>
<evidence type="ECO:0000256" key="7">
    <source>
        <dbReference type="SAM" id="Phobius"/>
    </source>
</evidence>
<feature type="transmembrane region" description="Helical" evidence="7">
    <location>
        <begin position="424"/>
        <end position="457"/>
    </location>
</feature>
<proteinExistence type="inferred from homology"/>
<keyword evidence="3 7" id="KW-0812">Transmembrane</keyword>
<feature type="chain" id="PRO_5030833524" evidence="8">
    <location>
        <begin position="33"/>
        <end position="817"/>
    </location>
</feature>
<comment type="similarity">
    <text evidence="2">Belongs to the prominin family.</text>
</comment>
<feature type="signal peptide" evidence="8">
    <location>
        <begin position="1"/>
        <end position="32"/>
    </location>
</feature>
<dbReference type="Xenbase" id="XB-GENE-853506">
    <property type="gene designation" value="prom2"/>
</dbReference>
<feature type="transmembrane region" description="Helical" evidence="7">
    <location>
        <begin position="478"/>
        <end position="499"/>
    </location>
</feature>
<feature type="transmembrane region" description="Helical" evidence="7">
    <location>
        <begin position="110"/>
        <end position="135"/>
    </location>
</feature>
<protein>
    <submittedName>
        <fullName evidence="9">Prominin 2</fullName>
    </submittedName>
</protein>
<dbReference type="GO" id="GO:0031528">
    <property type="term" value="C:microvillus membrane"/>
    <property type="evidence" value="ECO:0007669"/>
    <property type="project" value="UniProtKB-SubCell"/>
</dbReference>
<dbReference type="AlphaFoldDB" id="A0A803J688"/>
<evidence type="ECO:0000313" key="9">
    <source>
        <dbReference type="Ensembl" id="ENSXETP00000103353"/>
    </source>
</evidence>
<comment type="subcellular location">
    <subcellularLocation>
        <location evidence="1">Cell projection</location>
        <location evidence="1">Microvillus membrane</location>
        <topology evidence="1">Multi-pass membrane protein</topology>
    </subcellularLocation>
</comment>
<dbReference type="PANTHER" id="PTHR22730">
    <property type="entry name" value="PROMININ PROM PROTEIN"/>
    <property type="match status" value="1"/>
</dbReference>
<feature type="transmembrane region" description="Helical" evidence="7">
    <location>
        <begin position="156"/>
        <end position="177"/>
    </location>
</feature>
<keyword evidence="8" id="KW-0732">Signal</keyword>
<evidence type="ECO:0000256" key="1">
    <source>
        <dbReference type="ARBA" id="ARBA00004475"/>
    </source>
</evidence>
<accession>A0A803J688</accession>
<dbReference type="PANTHER" id="PTHR22730:SF6">
    <property type="entry name" value="PROMININ-2"/>
    <property type="match status" value="1"/>
</dbReference>